<gene>
    <name evidence="2" type="ORF">METZ01_LOCUS280275</name>
</gene>
<proteinExistence type="predicted"/>
<evidence type="ECO:0000313" key="2">
    <source>
        <dbReference type="EMBL" id="SVC27421.1"/>
    </source>
</evidence>
<sequence>MKVNGFLAVIGALVVALALLLLLTPVSSQFSDPCGSVLVPTKVHYSDGGGLVFANTPPCHDARMARLPIGVVVGVAGLAVLVASLVTGRRRD</sequence>
<evidence type="ECO:0000256" key="1">
    <source>
        <dbReference type="SAM" id="Phobius"/>
    </source>
</evidence>
<reference evidence="2" key="1">
    <citation type="submission" date="2018-05" db="EMBL/GenBank/DDBJ databases">
        <authorList>
            <person name="Lanie J.A."/>
            <person name="Ng W.-L."/>
            <person name="Kazmierczak K.M."/>
            <person name="Andrzejewski T.M."/>
            <person name="Davidsen T.M."/>
            <person name="Wayne K.J."/>
            <person name="Tettelin H."/>
            <person name="Glass J.I."/>
            <person name="Rusch D."/>
            <person name="Podicherti R."/>
            <person name="Tsui H.-C.T."/>
            <person name="Winkler M.E."/>
        </authorList>
    </citation>
    <scope>NUCLEOTIDE SEQUENCE</scope>
</reference>
<dbReference type="AlphaFoldDB" id="A0A382KXM7"/>
<keyword evidence="1" id="KW-0812">Transmembrane</keyword>
<name>A0A382KXM7_9ZZZZ</name>
<keyword evidence="1" id="KW-0472">Membrane</keyword>
<accession>A0A382KXM7</accession>
<organism evidence="2">
    <name type="scientific">marine metagenome</name>
    <dbReference type="NCBI Taxonomy" id="408172"/>
    <lineage>
        <taxon>unclassified sequences</taxon>
        <taxon>metagenomes</taxon>
        <taxon>ecological metagenomes</taxon>
    </lineage>
</organism>
<feature type="transmembrane region" description="Helical" evidence="1">
    <location>
        <begin position="67"/>
        <end position="86"/>
    </location>
</feature>
<dbReference type="EMBL" id="UINC01082551">
    <property type="protein sequence ID" value="SVC27421.1"/>
    <property type="molecule type" value="Genomic_DNA"/>
</dbReference>
<protein>
    <recommendedName>
        <fullName evidence="3">PDGLE domain-containing protein</fullName>
    </recommendedName>
</protein>
<evidence type="ECO:0008006" key="3">
    <source>
        <dbReference type="Google" id="ProtNLM"/>
    </source>
</evidence>
<keyword evidence="1" id="KW-1133">Transmembrane helix</keyword>